<dbReference type="Proteomes" id="UP000318017">
    <property type="component" value="Chromosome"/>
</dbReference>
<name>A0A518GBB8_9BACT</name>
<keyword evidence="3 7" id="KW-0808">Transferase</keyword>
<dbReference type="KEGG" id="ahel:Q31a_41580"/>
<sequence precursor="true">MKRLSSSMRYFMCVFSAIAVSTWMQSTTRAQESSISPFTLVGLGPGDPELLTLRAIKVIESADVVFCRDRNVPMLGDQLKGKELHFDYWRLFPFYGQSEDSIKPEQLNEFRETQTKRIEFVNLVRAAVAAGKKVAVLDMGDPMVFGPSAWTLEEFADLNPKVVPGVSAFNAANAALRRSVTNGKHTKSVTLTAGDRIGAHDNIEQLSVHQNSMVLFTMRTEFREFIEKLSVNYPADTPLAVVQHAGDSNLEKVIESTVGTALNDIRADELPFDYMIYVGSFLDQKY</sequence>
<dbReference type="Gene3D" id="3.40.1010.10">
    <property type="entry name" value="Cobalt-precorrin-4 Transmethylase, Domain 1"/>
    <property type="match status" value="1"/>
</dbReference>
<dbReference type="InterPro" id="IPR014777">
    <property type="entry name" value="4pyrrole_Mease_sub1"/>
</dbReference>
<comment type="similarity">
    <text evidence="1">Belongs to the precorrin methyltransferase family.</text>
</comment>
<evidence type="ECO:0000256" key="2">
    <source>
        <dbReference type="ARBA" id="ARBA00022603"/>
    </source>
</evidence>
<accession>A0A518GBB8</accession>
<evidence type="ECO:0000256" key="1">
    <source>
        <dbReference type="ARBA" id="ARBA00005879"/>
    </source>
</evidence>
<keyword evidence="4" id="KW-0949">S-adenosyl-L-methionine</keyword>
<gene>
    <name evidence="7" type="primary">cbiF</name>
    <name evidence="7" type="ORF">Q31a_41580</name>
</gene>
<protein>
    <submittedName>
        <fullName evidence="7">Cobalt-precorrin-4 C(11)-methyltransferase</fullName>
        <ecNumber evidence="7">2.1.1.271</ecNumber>
    </submittedName>
</protein>
<dbReference type="InterPro" id="IPR050161">
    <property type="entry name" value="Siro_Cobalamin_biosynth"/>
</dbReference>
<dbReference type="SUPFAM" id="SSF53790">
    <property type="entry name" value="Tetrapyrrole methylase"/>
    <property type="match status" value="1"/>
</dbReference>
<dbReference type="EMBL" id="CP036298">
    <property type="protein sequence ID" value="QDV25830.1"/>
    <property type="molecule type" value="Genomic_DNA"/>
</dbReference>
<dbReference type="InterPro" id="IPR000878">
    <property type="entry name" value="4pyrrol_Mease"/>
</dbReference>
<evidence type="ECO:0000313" key="8">
    <source>
        <dbReference type="Proteomes" id="UP000318017"/>
    </source>
</evidence>
<evidence type="ECO:0000313" key="7">
    <source>
        <dbReference type="EMBL" id="QDV25830.1"/>
    </source>
</evidence>
<evidence type="ECO:0000256" key="5">
    <source>
        <dbReference type="SAM" id="SignalP"/>
    </source>
</evidence>
<proteinExistence type="inferred from homology"/>
<dbReference type="PROSITE" id="PS00839">
    <property type="entry name" value="SUMT_1"/>
    <property type="match status" value="1"/>
</dbReference>
<dbReference type="RefSeq" id="WP_145081446.1">
    <property type="nucleotide sequence ID" value="NZ_CP036298.1"/>
</dbReference>
<dbReference type="GO" id="GO:0008168">
    <property type="term" value="F:methyltransferase activity"/>
    <property type="evidence" value="ECO:0007669"/>
    <property type="project" value="UniProtKB-KW"/>
</dbReference>
<dbReference type="Pfam" id="PF00590">
    <property type="entry name" value="TP_methylase"/>
    <property type="match status" value="1"/>
</dbReference>
<dbReference type="EC" id="2.1.1.271" evidence="7"/>
<keyword evidence="2 7" id="KW-0489">Methyltransferase</keyword>
<dbReference type="Gene3D" id="3.30.950.10">
    <property type="entry name" value="Methyltransferase, Cobalt-precorrin-4 Transmethylase, Domain 2"/>
    <property type="match status" value="1"/>
</dbReference>
<dbReference type="InterPro" id="IPR014776">
    <property type="entry name" value="4pyrrole_Mease_sub2"/>
</dbReference>
<organism evidence="7 8">
    <name type="scientific">Aureliella helgolandensis</name>
    <dbReference type="NCBI Taxonomy" id="2527968"/>
    <lineage>
        <taxon>Bacteria</taxon>
        <taxon>Pseudomonadati</taxon>
        <taxon>Planctomycetota</taxon>
        <taxon>Planctomycetia</taxon>
        <taxon>Pirellulales</taxon>
        <taxon>Pirellulaceae</taxon>
        <taxon>Aureliella</taxon>
    </lineage>
</organism>
<evidence type="ECO:0000256" key="3">
    <source>
        <dbReference type="ARBA" id="ARBA00022679"/>
    </source>
</evidence>
<feature type="signal peptide" evidence="5">
    <location>
        <begin position="1"/>
        <end position="19"/>
    </location>
</feature>
<evidence type="ECO:0000256" key="4">
    <source>
        <dbReference type="ARBA" id="ARBA00022691"/>
    </source>
</evidence>
<dbReference type="PANTHER" id="PTHR45790">
    <property type="entry name" value="SIROHEME SYNTHASE-RELATED"/>
    <property type="match status" value="1"/>
</dbReference>
<dbReference type="GO" id="GO:0032259">
    <property type="term" value="P:methylation"/>
    <property type="evidence" value="ECO:0007669"/>
    <property type="project" value="UniProtKB-KW"/>
</dbReference>
<dbReference type="InterPro" id="IPR035996">
    <property type="entry name" value="4pyrrol_Methylase_sf"/>
</dbReference>
<evidence type="ECO:0000259" key="6">
    <source>
        <dbReference type="Pfam" id="PF00590"/>
    </source>
</evidence>
<keyword evidence="5" id="KW-0732">Signal</keyword>
<dbReference type="CDD" id="cd11724">
    <property type="entry name" value="TP_methylase"/>
    <property type="match status" value="1"/>
</dbReference>
<keyword evidence="8" id="KW-1185">Reference proteome</keyword>
<dbReference type="AlphaFoldDB" id="A0A518GBB8"/>
<feature type="domain" description="Tetrapyrrole methylase" evidence="6">
    <location>
        <begin position="38"/>
        <end position="260"/>
    </location>
</feature>
<feature type="chain" id="PRO_5021851354" evidence="5">
    <location>
        <begin position="20"/>
        <end position="286"/>
    </location>
</feature>
<dbReference type="OrthoDB" id="9815856at2"/>
<dbReference type="InterPro" id="IPR003043">
    <property type="entry name" value="Uropor_MeTrfase_CS"/>
</dbReference>
<reference evidence="7 8" key="1">
    <citation type="submission" date="2019-02" db="EMBL/GenBank/DDBJ databases">
        <title>Deep-cultivation of Planctomycetes and their phenomic and genomic characterization uncovers novel biology.</title>
        <authorList>
            <person name="Wiegand S."/>
            <person name="Jogler M."/>
            <person name="Boedeker C."/>
            <person name="Pinto D."/>
            <person name="Vollmers J."/>
            <person name="Rivas-Marin E."/>
            <person name="Kohn T."/>
            <person name="Peeters S.H."/>
            <person name="Heuer A."/>
            <person name="Rast P."/>
            <person name="Oberbeckmann S."/>
            <person name="Bunk B."/>
            <person name="Jeske O."/>
            <person name="Meyerdierks A."/>
            <person name="Storesund J.E."/>
            <person name="Kallscheuer N."/>
            <person name="Luecker S."/>
            <person name="Lage O.M."/>
            <person name="Pohl T."/>
            <person name="Merkel B.J."/>
            <person name="Hornburger P."/>
            <person name="Mueller R.-W."/>
            <person name="Bruemmer F."/>
            <person name="Labrenz M."/>
            <person name="Spormann A.M."/>
            <person name="Op den Camp H."/>
            <person name="Overmann J."/>
            <person name="Amann R."/>
            <person name="Jetten M.S.M."/>
            <person name="Mascher T."/>
            <person name="Medema M.H."/>
            <person name="Devos D.P."/>
            <person name="Kaster A.-K."/>
            <person name="Ovreas L."/>
            <person name="Rohde M."/>
            <person name="Galperin M.Y."/>
            <person name="Jogler C."/>
        </authorList>
    </citation>
    <scope>NUCLEOTIDE SEQUENCE [LARGE SCALE GENOMIC DNA]</scope>
    <source>
        <strain evidence="7 8">Q31a</strain>
    </source>
</reference>